<dbReference type="Proteomes" id="UP000267536">
    <property type="component" value="Unassembled WGS sequence"/>
</dbReference>
<sequence>MNTTTDTTTTHDGSARRTGPNFWKVLGIIAIVLIALAILGPILKGLFWIGLIGLALYGGIMLVRASRNTGGPTSPGF</sequence>
<evidence type="ECO:0000256" key="1">
    <source>
        <dbReference type="SAM" id="Phobius"/>
    </source>
</evidence>
<accession>A0A3N4GE12</accession>
<keyword evidence="1" id="KW-0472">Membrane</keyword>
<evidence type="ECO:0000313" key="3">
    <source>
        <dbReference type="Proteomes" id="UP000267536"/>
    </source>
</evidence>
<keyword evidence="1" id="KW-1133">Transmembrane helix</keyword>
<dbReference type="AlphaFoldDB" id="A0A3N4GE12"/>
<keyword evidence="1" id="KW-0812">Transmembrane</keyword>
<comment type="caution">
    <text evidence="2">The sequence shown here is derived from an EMBL/GenBank/DDBJ whole genome shotgun (WGS) entry which is preliminary data.</text>
</comment>
<feature type="transmembrane region" description="Helical" evidence="1">
    <location>
        <begin position="45"/>
        <end position="63"/>
    </location>
</feature>
<name>A0A3N4GE12_9ACTN</name>
<evidence type="ECO:0000313" key="2">
    <source>
        <dbReference type="EMBL" id="RPA61083.1"/>
    </source>
</evidence>
<dbReference type="EMBL" id="RKMH01000007">
    <property type="protein sequence ID" value="RPA61083.1"/>
    <property type="molecule type" value="Genomic_DNA"/>
</dbReference>
<gene>
    <name evidence="2" type="ORF">EF294_10600</name>
</gene>
<keyword evidence="3" id="KW-1185">Reference proteome</keyword>
<reference evidence="2 3" key="1">
    <citation type="submission" date="2018-11" db="EMBL/GenBank/DDBJ databases">
        <title>Draft genome sequence of Gordonia sp. RS15-1S isolated from rice stems.</title>
        <authorList>
            <person name="Muangham S."/>
        </authorList>
    </citation>
    <scope>NUCLEOTIDE SEQUENCE [LARGE SCALE GENOMIC DNA]</scope>
    <source>
        <strain evidence="2 3">RS15-1S</strain>
    </source>
</reference>
<feature type="transmembrane region" description="Helical" evidence="1">
    <location>
        <begin position="21"/>
        <end position="39"/>
    </location>
</feature>
<protein>
    <submittedName>
        <fullName evidence="2">Uncharacterized protein</fullName>
    </submittedName>
</protein>
<proteinExistence type="predicted"/>
<dbReference type="RefSeq" id="WP_123929244.1">
    <property type="nucleotide sequence ID" value="NZ_JBPSDP010000006.1"/>
</dbReference>
<organism evidence="2 3">
    <name type="scientific">Gordonia oryzae</name>
    <dbReference type="NCBI Taxonomy" id="2487349"/>
    <lineage>
        <taxon>Bacteria</taxon>
        <taxon>Bacillati</taxon>
        <taxon>Actinomycetota</taxon>
        <taxon>Actinomycetes</taxon>
        <taxon>Mycobacteriales</taxon>
        <taxon>Gordoniaceae</taxon>
        <taxon>Gordonia</taxon>
    </lineage>
</organism>